<protein>
    <submittedName>
        <fullName evidence="3">13897_t:CDS:1</fullName>
    </submittedName>
</protein>
<keyword evidence="2" id="KW-0472">Membrane</keyword>
<evidence type="ECO:0000256" key="1">
    <source>
        <dbReference type="SAM" id="MobiDB-lite"/>
    </source>
</evidence>
<evidence type="ECO:0000313" key="3">
    <source>
        <dbReference type="EMBL" id="CAI2179124.1"/>
    </source>
</evidence>
<reference evidence="3" key="1">
    <citation type="submission" date="2022-08" db="EMBL/GenBank/DDBJ databases">
        <authorList>
            <person name="Kallberg Y."/>
            <person name="Tangrot J."/>
            <person name="Rosling A."/>
        </authorList>
    </citation>
    <scope>NUCLEOTIDE SEQUENCE</scope>
    <source>
        <strain evidence="3">Wild A</strain>
    </source>
</reference>
<name>A0A9W4WXA5_9GLOM</name>
<evidence type="ECO:0000256" key="2">
    <source>
        <dbReference type="SAM" id="Phobius"/>
    </source>
</evidence>
<dbReference type="Proteomes" id="UP001153678">
    <property type="component" value="Unassembled WGS sequence"/>
</dbReference>
<accession>A0A9W4WXA5</accession>
<dbReference type="AlphaFoldDB" id="A0A9W4WXA5"/>
<feature type="transmembrane region" description="Helical" evidence="2">
    <location>
        <begin position="57"/>
        <end position="77"/>
    </location>
</feature>
<keyword evidence="2" id="KW-1133">Transmembrane helix</keyword>
<proteinExistence type="predicted"/>
<feature type="region of interest" description="Disordered" evidence="1">
    <location>
        <begin position="231"/>
        <end position="265"/>
    </location>
</feature>
<organism evidence="3 4">
    <name type="scientific">Funneliformis geosporum</name>
    <dbReference type="NCBI Taxonomy" id="1117311"/>
    <lineage>
        <taxon>Eukaryota</taxon>
        <taxon>Fungi</taxon>
        <taxon>Fungi incertae sedis</taxon>
        <taxon>Mucoromycota</taxon>
        <taxon>Glomeromycotina</taxon>
        <taxon>Glomeromycetes</taxon>
        <taxon>Glomerales</taxon>
        <taxon>Glomeraceae</taxon>
        <taxon>Funneliformis</taxon>
    </lineage>
</organism>
<dbReference type="EMBL" id="CAMKVN010001996">
    <property type="protein sequence ID" value="CAI2179124.1"/>
    <property type="molecule type" value="Genomic_DNA"/>
</dbReference>
<feature type="compositionally biased region" description="Basic and acidic residues" evidence="1">
    <location>
        <begin position="231"/>
        <end position="242"/>
    </location>
</feature>
<keyword evidence="2" id="KW-0812">Transmembrane</keyword>
<evidence type="ECO:0000313" key="4">
    <source>
        <dbReference type="Proteomes" id="UP001153678"/>
    </source>
</evidence>
<gene>
    <name evidence="3" type="ORF">FWILDA_LOCUS8931</name>
</gene>
<dbReference type="OrthoDB" id="10452163at2759"/>
<sequence>MIPVKKRMNRFKSNNNDPSKNPPRANSFPISYYFPLITVVTDNVVSTLQFSFAITQALFFTIISTICTLFHVIIINYDHYYALTHNFIYSTLLFKKKGKRVNFRLSHDEYILPSFPNSRNVEMEEDVIENETKRSEEKMESVNNNKQLRADSHSTTAVAQQWDLTIDTSRKISKSYSEEYYTINILKHHSASIIKNNNVEQQRYGSLSTSTTISHSLYDVNLTFNNSKVDTRSHEISEHNTTTDDNPQLVARDTTSPSSTKGMRRHTWMTFIQKNDIQSSSTSKRNSLGIWEKVKGNINGSSRKNNDMNSNISTIIKQERSKSKLKKHKGWDPSPINFFFHSKHPSPNNFDNITTSPIPSLTHSASNSTSISPTSTLVNVSINDNVLNNNIKVRIKKRNSLQGFLKEFTNRRKICLPNGDDKNSKKKY</sequence>
<comment type="caution">
    <text evidence="3">The sequence shown here is derived from an EMBL/GenBank/DDBJ whole genome shotgun (WGS) entry which is preliminary data.</text>
</comment>
<keyword evidence="4" id="KW-1185">Reference proteome</keyword>